<gene>
    <name evidence="6" type="ORF">N47_C18810</name>
</gene>
<dbReference type="SUPFAM" id="SSF47741">
    <property type="entry name" value="CO dehydrogenase ISP C-domain like"/>
    <property type="match status" value="1"/>
</dbReference>
<dbReference type="Gene3D" id="1.10.150.120">
    <property type="entry name" value="[2Fe-2S]-binding domain"/>
    <property type="match status" value="1"/>
</dbReference>
<evidence type="ECO:0000256" key="1">
    <source>
        <dbReference type="ARBA" id="ARBA00022714"/>
    </source>
</evidence>
<dbReference type="GO" id="GO:0051537">
    <property type="term" value="F:2 iron, 2 sulfur cluster binding"/>
    <property type="evidence" value="ECO:0007669"/>
    <property type="project" value="UniProtKB-KW"/>
</dbReference>
<dbReference type="GO" id="GO:0046872">
    <property type="term" value="F:metal ion binding"/>
    <property type="evidence" value="ECO:0007669"/>
    <property type="project" value="UniProtKB-KW"/>
</dbReference>
<keyword evidence="3" id="KW-0408">Iron</keyword>
<dbReference type="PANTHER" id="PTHR44379">
    <property type="entry name" value="OXIDOREDUCTASE WITH IRON-SULFUR SUBUNIT"/>
    <property type="match status" value="1"/>
</dbReference>
<evidence type="ECO:0000256" key="3">
    <source>
        <dbReference type="ARBA" id="ARBA00023004"/>
    </source>
</evidence>
<dbReference type="EMBL" id="FR695867">
    <property type="protein sequence ID" value="CBX27823.1"/>
    <property type="molecule type" value="Genomic_DNA"/>
</dbReference>
<organism evidence="6">
    <name type="scientific">uncultured Desulfobacterium sp</name>
    <dbReference type="NCBI Taxonomy" id="201089"/>
    <lineage>
        <taxon>Bacteria</taxon>
        <taxon>Pseudomonadati</taxon>
        <taxon>Thermodesulfobacteriota</taxon>
        <taxon>Desulfobacteria</taxon>
        <taxon>Desulfobacterales</taxon>
        <taxon>Desulfobacteriaceae</taxon>
        <taxon>Desulfobacterium</taxon>
        <taxon>environmental samples</taxon>
    </lineage>
</organism>
<dbReference type="GO" id="GO:0016491">
    <property type="term" value="F:oxidoreductase activity"/>
    <property type="evidence" value="ECO:0007669"/>
    <property type="project" value="InterPro"/>
</dbReference>
<protein>
    <recommendedName>
        <fullName evidence="5">[2Fe-2S]-binding domain-containing protein</fullName>
    </recommendedName>
</protein>
<dbReference type="AlphaFoldDB" id="E1YAY2"/>
<feature type="domain" description="[2Fe-2S]-binding" evidence="5">
    <location>
        <begin position="1"/>
        <end position="54"/>
    </location>
</feature>
<reference evidence="6" key="1">
    <citation type="journal article" date="2011" name="Environ. Microbiol.">
        <title>Genomic insights into the metabolic potential of the polycyclic aromatic hydrocarbon degrading sulfate-reducing Deltaproteobacterium N47.</title>
        <authorList>
            <person name="Bergmann F."/>
            <person name="Selesi D."/>
            <person name="Weinmaier T."/>
            <person name="Tischler P."/>
            <person name="Rattei T."/>
            <person name="Meckenstock R.U."/>
        </authorList>
    </citation>
    <scope>NUCLEOTIDE SEQUENCE</scope>
</reference>
<accession>E1YAY2</accession>
<evidence type="ECO:0000313" key="6">
    <source>
        <dbReference type="EMBL" id="CBX27823.1"/>
    </source>
</evidence>
<keyword evidence="1" id="KW-0001">2Fe-2S</keyword>
<evidence type="ECO:0000256" key="4">
    <source>
        <dbReference type="ARBA" id="ARBA00023014"/>
    </source>
</evidence>
<evidence type="ECO:0000259" key="5">
    <source>
        <dbReference type="Pfam" id="PF01799"/>
    </source>
</evidence>
<keyword evidence="4" id="KW-0411">Iron-sulfur</keyword>
<name>E1YAY2_9BACT</name>
<dbReference type="PANTHER" id="PTHR44379:SF8">
    <property type="entry name" value="XANTHINE DEHYDROGENASE IRON-SULFUR-BINDING SUBUNIT XDHC-RELATED"/>
    <property type="match status" value="1"/>
</dbReference>
<dbReference type="InterPro" id="IPR002888">
    <property type="entry name" value="2Fe-2S-bd"/>
</dbReference>
<evidence type="ECO:0000256" key="2">
    <source>
        <dbReference type="ARBA" id="ARBA00022723"/>
    </source>
</evidence>
<dbReference type="InterPro" id="IPR036884">
    <property type="entry name" value="2Fe-2S-bd_dom_sf"/>
</dbReference>
<dbReference type="Pfam" id="PF01799">
    <property type="entry name" value="Fer2_2"/>
    <property type="match status" value="1"/>
</dbReference>
<keyword evidence="2" id="KW-0479">Metal-binding</keyword>
<proteinExistence type="predicted"/>
<dbReference type="InterPro" id="IPR051452">
    <property type="entry name" value="Diverse_Oxidoreductases"/>
</dbReference>
<sequence length="57" mass="6181">MQQNFVDRGAIQCGFCTPGVIMSAKALLDENPKPTNAEIKRGISGNLCRCTGYYPDS</sequence>